<sequence length="374" mass="44424">METHNNLFDKIISLENLFASWHEFKRDKRKRLEVLLFERNLEDNLFGLRFELKNGIYHHSQYTAFYITDPKLRLVHKAEVRDRIIHHALYRVLYPVFDLSFIHDSYSCRIDKGTHRAVDRLSKFIGKVSKNLTGHCFVLKCDIKKFFDSVDHQILTKIIERKITDPDTLALLREIVVSFGATKLQPRLQLFDLHQTNRERERERERATALDYFGVGIPIGNLTSQLFANVYMNEFDQFVKHKLKVKHYCRYTDDFVIVSDNREYLKSLLPKIELFLGNKLKLKLHPSKISIRKYQQGIDFLGYVVMPHYRVVRTKTKNRIFKKLKQKVYDFKIGEISEKTLFQSLNSYLGVLSHANAYDLELKLINQFMLWLGE</sequence>
<evidence type="ECO:0000259" key="1">
    <source>
        <dbReference type="PROSITE" id="PS50878"/>
    </source>
</evidence>
<dbReference type="STRING" id="1797472.A2215_02530"/>
<gene>
    <name evidence="2" type="ORF">A2215_02530</name>
</gene>
<dbReference type="PANTHER" id="PTHR34047:SF8">
    <property type="entry name" value="PROTEIN YKFC"/>
    <property type="match status" value="1"/>
</dbReference>
<dbReference type="Proteomes" id="UP000178583">
    <property type="component" value="Unassembled WGS sequence"/>
</dbReference>
<proteinExistence type="predicted"/>
<comment type="caution">
    <text evidence="2">The sequence shown here is derived from an EMBL/GenBank/DDBJ whole genome shotgun (WGS) entry which is preliminary data.</text>
</comment>
<protein>
    <recommendedName>
        <fullName evidence="1">Reverse transcriptase domain-containing protein</fullName>
    </recommendedName>
</protein>
<feature type="domain" description="Reverse transcriptase" evidence="1">
    <location>
        <begin position="56"/>
        <end position="305"/>
    </location>
</feature>
<dbReference type="SUPFAM" id="SSF56672">
    <property type="entry name" value="DNA/RNA polymerases"/>
    <property type="match status" value="1"/>
</dbReference>
<dbReference type="PROSITE" id="PS50878">
    <property type="entry name" value="RT_POL"/>
    <property type="match status" value="1"/>
</dbReference>
<dbReference type="CDD" id="cd01651">
    <property type="entry name" value="RT_G2_intron"/>
    <property type="match status" value="1"/>
</dbReference>
<dbReference type="EMBL" id="MEZY01000015">
    <property type="protein sequence ID" value="OGD65180.1"/>
    <property type="molecule type" value="Genomic_DNA"/>
</dbReference>
<evidence type="ECO:0000313" key="3">
    <source>
        <dbReference type="Proteomes" id="UP000178583"/>
    </source>
</evidence>
<name>A0A1F5ED10_9BACT</name>
<evidence type="ECO:0000313" key="2">
    <source>
        <dbReference type="EMBL" id="OGD65180.1"/>
    </source>
</evidence>
<reference evidence="2 3" key="1">
    <citation type="journal article" date="2016" name="Nat. Commun.">
        <title>Thousands of microbial genomes shed light on interconnected biogeochemical processes in an aquifer system.</title>
        <authorList>
            <person name="Anantharaman K."/>
            <person name="Brown C.T."/>
            <person name="Hug L.A."/>
            <person name="Sharon I."/>
            <person name="Castelle C.J."/>
            <person name="Probst A.J."/>
            <person name="Thomas B.C."/>
            <person name="Singh A."/>
            <person name="Wilkins M.J."/>
            <person name="Karaoz U."/>
            <person name="Brodie E.L."/>
            <person name="Williams K.H."/>
            <person name="Hubbard S.S."/>
            <person name="Banfield J.F."/>
        </authorList>
    </citation>
    <scope>NUCLEOTIDE SEQUENCE [LARGE SCALE GENOMIC DNA]</scope>
</reference>
<dbReference type="PANTHER" id="PTHR34047">
    <property type="entry name" value="NUCLEAR INTRON MATURASE 1, MITOCHONDRIAL-RELATED"/>
    <property type="match status" value="1"/>
</dbReference>
<accession>A0A1F5ED10</accession>
<dbReference type="InterPro" id="IPR000477">
    <property type="entry name" value="RT_dom"/>
</dbReference>
<dbReference type="AlphaFoldDB" id="A0A1F5ED10"/>
<dbReference type="Pfam" id="PF00078">
    <property type="entry name" value="RVT_1"/>
    <property type="match status" value="1"/>
</dbReference>
<dbReference type="InterPro" id="IPR043502">
    <property type="entry name" value="DNA/RNA_pol_sf"/>
</dbReference>
<dbReference type="InterPro" id="IPR051083">
    <property type="entry name" value="GrpII_Intron_Splice-Mob/Def"/>
</dbReference>
<organism evidence="2 3">
    <name type="scientific">Candidatus Berkelbacteria bacterium RIFOXYA2_FULL_43_10</name>
    <dbReference type="NCBI Taxonomy" id="1797472"/>
    <lineage>
        <taxon>Bacteria</taxon>
        <taxon>Candidatus Berkelbacteria</taxon>
    </lineage>
</organism>